<evidence type="ECO:0000313" key="2">
    <source>
        <dbReference type="Proteomes" id="UP001152607"/>
    </source>
</evidence>
<proteinExistence type="predicted"/>
<protein>
    <submittedName>
        <fullName evidence="1">Uncharacterized protein</fullName>
    </submittedName>
</protein>
<gene>
    <name evidence="1" type="ORF">PDIGIT_LOCUS5105</name>
</gene>
<dbReference type="EMBL" id="CAOQHR010000003">
    <property type="protein sequence ID" value="CAI6332076.1"/>
    <property type="molecule type" value="Genomic_DNA"/>
</dbReference>
<evidence type="ECO:0000313" key="1">
    <source>
        <dbReference type="EMBL" id="CAI6332076.1"/>
    </source>
</evidence>
<reference evidence="1" key="1">
    <citation type="submission" date="2023-01" db="EMBL/GenBank/DDBJ databases">
        <authorList>
            <person name="Van Ghelder C."/>
            <person name="Rancurel C."/>
        </authorList>
    </citation>
    <scope>NUCLEOTIDE SEQUENCE</scope>
    <source>
        <strain evidence="1">CNCM I-4278</strain>
    </source>
</reference>
<organism evidence="1 2">
    <name type="scientific">Periconia digitata</name>
    <dbReference type="NCBI Taxonomy" id="1303443"/>
    <lineage>
        <taxon>Eukaryota</taxon>
        <taxon>Fungi</taxon>
        <taxon>Dikarya</taxon>
        <taxon>Ascomycota</taxon>
        <taxon>Pezizomycotina</taxon>
        <taxon>Dothideomycetes</taxon>
        <taxon>Pleosporomycetidae</taxon>
        <taxon>Pleosporales</taxon>
        <taxon>Massarineae</taxon>
        <taxon>Periconiaceae</taxon>
        <taxon>Periconia</taxon>
    </lineage>
</organism>
<dbReference type="AlphaFoldDB" id="A0A9W4UC81"/>
<name>A0A9W4UC81_9PLEO</name>
<accession>A0A9W4UC81</accession>
<dbReference type="Proteomes" id="UP001152607">
    <property type="component" value="Unassembled WGS sequence"/>
</dbReference>
<keyword evidence="2" id="KW-1185">Reference proteome</keyword>
<sequence>MPSSARLFLFSSTIVCTCHFKNYSKHDGNSATPRRYRLSRAVRARALCLAFTLCSLHRVLSDPLPSIVHPSIPSVFTTTWSVSLPQFDSRFCNVATDNHRCHRNSVSHCPLLLILYFLNTLQHAAISRCSDLQDSLLNRCHVLDTLGAPSVRFADLSFPLSLYIRCDMVRIIPQIAATITDPFSLGPTVKRLQPTSARLTQSSTSFYTSALMLPLEPANDPLE</sequence>
<comment type="caution">
    <text evidence="1">The sequence shown here is derived from an EMBL/GenBank/DDBJ whole genome shotgun (WGS) entry which is preliminary data.</text>
</comment>